<dbReference type="EMBL" id="GGEC01085586">
    <property type="protein sequence ID" value="MBX66070.1"/>
    <property type="molecule type" value="Transcribed_RNA"/>
</dbReference>
<proteinExistence type="predicted"/>
<reference evidence="1" key="1">
    <citation type="submission" date="2018-02" db="EMBL/GenBank/DDBJ databases">
        <title>Rhizophora mucronata_Transcriptome.</title>
        <authorList>
            <person name="Meera S.P."/>
            <person name="Sreeshan A."/>
            <person name="Augustine A."/>
        </authorList>
    </citation>
    <scope>NUCLEOTIDE SEQUENCE</scope>
    <source>
        <tissue evidence="1">Leaf</tissue>
    </source>
</reference>
<name>A0A2P2QG93_RHIMU</name>
<dbReference type="AlphaFoldDB" id="A0A2P2QG93"/>
<sequence>MVNFGNDKVTIIALIWRDNPFSS</sequence>
<accession>A0A2P2QG93</accession>
<organism evidence="1">
    <name type="scientific">Rhizophora mucronata</name>
    <name type="common">Asiatic mangrove</name>
    <dbReference type="NCBI Taxonomy" id="61149"/>
    <lineage>
        <taxon>Eukaryota</taxon>
        <taxon>Viridiplantae</taxon>
        <taxon>Streptophyta</taxon>
        <taxon>Embryophyta</taxon>
        <taxon>Tracheophyta</taxon>
        <taxon>Spermatophyta</taxon>
        <taxon>Magnoliopsida</taxon>
        <taxon>eudicotyledons</taxon>
        <taxon>Gunneridae</taxon>
        <taxon>Pentapetalae</taxon>
        <taxon>rosids</taxon>
        <taxon>fabids</taxon>
        <taxon>Malpighiales</taxon>
        <taxon>Rhizophoraceae</taxon>
        <taxon>Rhizophora</taxon>
    </lineage>
</organism>
<protein>
    <submittedName>
        <fullName evidence="1">Uncharacterized protein</fullName>
    </submittedName>
</protein>
<evidence type="ECO:0000313" key="1">
    <source>
        <dbReference type="EMBL" id="MBX66070.1"/>
    </source>
</evidence>